<feature type="transmembrane region" description="Helical" evidence="9">
    <location>
        <begin position="56"/>
        <end position="75"/>
    </location>
</feature>
<feature type="transmembrane region" description="Helical" evidence="9">
    <location>
        <begin position="234"/>
        <end position="254"/>
    </location>
</feature>
<dbReference type="InterPro" id="IPR050558">
    <property type="entry name" value="PTS_Sugar-Specific_Components"/>
</dbReference>
<evidence type="ECO:0000256" key="8">
    <source>
        <dbReference type="ARBA" id="ARBA00023136"/>
    </source>
</evidence>
<comment type="subcellular location">
    <subcellularLocation>
        <location evidence="1">Cell membrane</location>
        <topology evidence="1">Multi-pass membrane protein</topology>
    </subcellularLocation>
</comment>
<evidence type="ECO:0000313" key="11">
    <source>
        <dbReference type="EMBL" id="CUO61729.1"/>
    </source>
</evidence>
<dbReference type="GO" id="GO:0005886">
    <property type="term" value="C:plasma membrane"/>
    <property type="evidence" value="ECO:0007669"/>
    <property type="project" value="UniProtKB-SubCell"/>
</dbReference>
<dbReference type="GO" id="GO:0008982">
    <property type="term" value="F:protein-N(PI)-phosphohistidine-sugar phosphotransferase activity"/>
    <property type="evidence" value="ECO:0007669"/>
    <property type="project" value="InterPro"/>
</dbReference>
<keyword evidence="6 9" id="KW-0812">Transmembrane</keyword>
<dbReference type="GO" id="GO:0009401">
    <property type="term" value="P:phosphoenolpyruvate-dependent sugar phosphotransferase system"/>
    <property type="evidence" value="ECO:0007669"/>
    <property type="project" value="UniProtKB-KW"/>
</dbReference>
<keyword evidence="8 9" id="KW-0472">Membrane</keyword>
<evidence type="ECO:0000256" key="9">
    <source>
        <dbReference type="SAM" id="Phobius"/>
    </source>
</evidence>
<sequence length="379" mass="41006">MKRYVNENPFSRLFDTISACMKPVIPILMAAGILKLLIILIGYTGLFTRSPQTEDVLSAVSNAAFYFLPVFTAYSSACHFRVNPLIAMVSAAVLLLPDFIELLNTQGMIRFLFLPVYKASYAFSVLPAILLVYVMSKLTGLLEKVSHKTFRTFFMPVITITLTSVIGILFVGPLCTVMGNRISSFIFELQDINPVLSWAVFSALSPFLTITGTSWIFTAIVLESLGNTGMEIGYMVSSFICVTSIAGVALGTFYTEPGSLERPTYLSVGLVALFAGITEPALYGICIPQKSLLAVASAASFAGGIYQGIFTPCSTVYSFPSLSTVLMFYQEGNPSNLFHAIAAAAIGFITAFALTITVKYIRGLAQSRQAHLSSPPPHS</sequence>
<feature type="transmembrane region" description="Helical" evidence="9">
    <location>
        <begin position="266"/>
        <end position="285"/>
    </location>
</feature>
<dbReference type="GO" id="GO:0015771">
    <property type="term" value="P:trehalose transport"/>
    <property type="evidence" value="ECO:0007669"/>
    <property type="project" value="TreeGrafter"/>
</dbReference>
<proteinExistence type="predicted"/>
<evidence type="ECO:0000259" key="10">
    <source>
        <dbReference type="PROSITE" id="PS51103"/>
    </source>
</evidence>
<dbReference type="Proteomes" id="UP000095544">
    <property type="component" value="Unassembled WGS sequence"/>
</dbReference>
<evidence type="ECO:0000256" key="2">
    <source>
        <dbReference type="ARBA" id="ARBA00022448"/>
    </source>
</evidence>
<keyword evidence="5" id="KW-0598">Phosphotransferase system</keyword>
<evidence type="ECO:0000256" key="6">
    <source>
        <dbReference type="ARBA" id="ARBA00022692"/>
    </source>
</evidence>
<accession>A0A174GLF4</accession>
<keyword evidence="3" id="KW-1003">Cell membrane</keyword>
<evidence type="ECO:0000256" key="3">
    <source>
        <dbReference type="ARBA" id="ARBA00022475"/>
    </source>
</evidence>
<keyword evidence="7 9" id="KW-1133">Transmembrane helix</keyword>
<evidence type="ECO:0000256" key="4">
    <source>
        <dbReference type="ARBA" id="ARBA00022597"/>
    </source>
</evidence>
<dbReference type="Pfam" id="PF02378">
    <property type="entry name" value="PTS_EIIC"/>
    <property type="match status" value="1"/>
</dbReference>
<feature type="domain" description="PTS EIIC type-1" evidence="10">
    <location>
        <begin position="15"/>
        <end position="374"/>
    </location>
</feature>
<evidence type="ECO:0000313" key="12">
    <source>
        <dbReference type="Proteomes" id="UP000095544"/>
    </source>
</evidence>
<dbReference type="GO" id="GO:0090589">
    <property type="term" value="F:protein-phosphocysteine-trehalose phosphotransferase system transporter activity"/>
    <property type="evidence" value="ECO:0007669"/>
    <property type="project" value="TreeGrafter"/>
</dbReference>
<keyword evidence="2" id="KW-0813">Transport</keyword>
<dbReference type="OrthoDB" id="92465at2"/>
<feature type="transmembrane region" description="Helical" evidence="9">
    <location>
        <begin position="292"/>
        <end position="317"/>
    </location>
</feature>
<dbReference type="AlphaFoldDB" id="A0A174GLF4"/>
<evidence type="ECO:0000256" key="5">
    <source>
        <dbReference type="ARBA" id="ARBA00022683"/>
    </source>
</evidence>
<feature type="transmembrane region" description="Helical" evidence="9">
    <location>
        <begin position="199"/>
        <end position="222"/>
    </location>
</feature>
<dbReference type="RefSeq" id="WP_055153654.1">
    <property type="nucleotide sequence ID" value="NZ_CYZU01000025.1"/>
</dbReference>
<dbReference type="InterPro" id="IPR003352">
    <property type="entry name" value="PTS_EIIC"/>
</dbReference>
<dbReference type="PANTHER" id="PTHR30175">
    <property type="entry name" value="PHOSPHOTRANSFERASE SYSTEM TRANSPORT PROTEIN"/>
    <property type="match status" value="1"/>
</dbReference>
<evidence type="ECO:0000256" key="1">
    <source>
        <dbReference type="ARBA" id="ARBA00004651"/>
    </source>
</evidence>
<dbReference type="EMBL" id="CYZU01000025">
    <property type="protein sequence ID" value="CUO61729.1"/>
    <property type="molecule type" value="Genomic_DNA"/>
</dbReference>
<dbReference type="InterPro" id="IPR013013">
    <property type="entry name" value="PTS_EIIC_1"/>
</dbReference>
<dbReference type="PROSITE" id="PS51103">
    <property type="entry name" value="PTS_EIIC_TYPE_1"/>
    <property type="match status" value="1"/>
</dbReference>
<reference evidence="11 12" key="1">
    <citation type="submission" date="2015-09" db="EMBL/GenBank/DDBJ databases">
        <authorList>
            <consortium name="Pathogen Informatics"/>
        </authorList>
    </citation>
    <scope>NUCLEOTIDE SEQUENCE [LARGE SCALE GENOMIC DNA]</scope>
    <source>
        <strain evidence="11 12">2789STDY5834876</strain>
    </source>
</reference>
<gene>
    <name evidence="11" type="primary">bglF_1</name>
    <name evidence="11" type="ORF">ERS852491_02748</name>
</gene>
<name>A0A174GLF4_9FIRM</name>
<keyword evidence="4" id="KW-0762">Sugar transport</keyword>
<feature type="transmembrane region" description="Helical" evidence="9">
    <location>
        <begin position="153"/>
        <end position="179"/>
    </location>
</feature>
<dbReference type="STRING" id="39482.ERS852491_02748"/>
<protein>
    <submittedName>
        <fullName evidence="11">EIIBCA-Bgl</fullName>
    </submittedName>
</protein>
<dbReference type="PANTHER" id="PTHR30175:SF1">
    <property type="entry name" value="PTS SYSTEM ARBUTIN-, CELLOBIOSE-, AND SALICIN-SPECIFIC EIIBC COMPONENT-RELATED"/>
    <property type="match status" value="1"/>
</dbReference>
<feature type="transmembrane region" description="Helical" evidence="9">
    <location>
        <begin position="337"/>
        <end position="358"/>
    </location>
</feature>
<feature type="transmembrane region" description="Helical" evidence="9">
    <location>
        <begin position="120"/>
        <end position="141"/>
    </location>
</feature>
<evidence type="ECO:0000256" key="7">
    <source>
        <dbReference type="ARBA" id="ARBA00022989"/>
    </source>
</evidence>
<organism evidence="11 12">
    <name type="scientific">Faecalicatena contorta</name>
    <dbReference type="NCBI Taxonomy" id="39482"/>
    <lineage>
        <taxon>Bacteria</taxon>
        <taxon>Bacillati</taxon>
        <taxon>Bacillota</taxon>
        <taxon>Clostridia</taxon>
        <taxon>Lachnospirales</taxon>
        <taxon>Lachnospiraceae</taxon>
        <taxon>Faecalicatena</taxon>
    </lineage>
</organism>
<feature type="transmembrane region" description="Helical" evidence="9">
    <location>
        <begin position="21"/>
        <end position="44"/>
    </location>
</feature>
<feature type="transmembrane region" description="Helical" evidence="9">
    <location>
        <begin position="82"/>
        <end position="100"/>
    </location>
</feature>